<organism evidence="1 2">
    <name type="scientific">Channa striata</name>
    <name type="common">Snakehead murrel</name>
    <name type="synonym">Ophicephalus striatus</name>
    <dbReference type="NCBI Taxonomy" id="64152"/>
    <lineage>
        <taxon>Eukaryota</taxon>
        <taxon>Metazoa</taxon>
        <taxon>Chordata</taxon>
        <taxon>Craniata</taxon>
        <taxon>Vertebrata</taxon>
        <taxon>Euteleostomi</taxon>
        <taxon>Actinopterygii</taxon>
        <taxon>Neopterygii</taxon>
        <taxon>Teleostei</taxon>
        <taxon>Neoteleostei</taxon>
        <taxon>Acanthomorphata</taxon>
        <taxon>Anabantaria</taxon>
        <taxon>Anabantiformes</taxon>
        <taxon>Channoidei</taxon>
        <taxon>Channidae</taxon>
        <taxon>Channa</taxon>
    </lineage>
</organism>
<reference evidence="1" key="1">
    <citation type="submission" date="2023-07" db="EMBL/GenBank/DDBJ databases">
        <title>Chromosome-level Genome Assembly of Striped Snakehead (Channa striata).</title>
        <authorList>
            <person name="Liu H."/>
        </authorList>
    </citation>
    <scope>NUCLEOTIDE SEQUENCE</scope>
    <source>
        <strain evidence="1">Gz</strain>
        <tissue evidence="1">Muscle</tissue>
    </source>
</reference>
<evidence type="ECO:0000313" key="2">
    <source>
        <dbReference type="Proteomes" id="UP001187415"/>
    </source>
</evidence>
<dbReference type="Proteomes" id="UP001187415">
    <property type="component" value="Unassembled WGS sequence"/>
</dbReference>
<name>A0AA88MV00_CHASR</name>
<evidence type="ECO:0000313" key="1">
    <source>
        <dbReference type="EMBL" id="KAK2845104.1"/>
    </source>
</evidence>
<keyword evidence="2" id="KW-1185">Reference proteome</keyword>
<gene>
    <name evidence="1" type="ORF">Q5P01_011763</name>
</gene>
<proteinExistence type="predicted"/>
<comment type="caution">
    <text evidence="1">The sequence shown here is derived from an EMBL/GenBank/DDBJ whole genome shotgun (WGS) entry which is preliminary data.</text>
</comment>
<accession>A0AA88MV00</accession>
<sequence>MRRDWTKVGSENLPERLRQRRYTDFLFHPTNAACFPDLRPPRRWHVYIFARCFQAWLRGKALLMPVASSLEISCQTA</sequence>
<dbReference type="EMBL" id="JAUPFM010000008">
    <property type="protein sequence ID" value="KAK2845104.1"/>
    <property type="molecule type" value="Genomic_DNA"/>
</dbReference>
<dbReference type="AlphaFoldDB" id="A0AA88MV00"/>
<protein>
    <submittedName>
        <fullName evidence="1">Uncharacterized protein</fullName>
    </submittedName>
</protein>